<dbReference type="AlphaFoldDB" id="A0A5N5QFZ0"/>
<dbReference type="PANTHER" id="PTHR31758:SF2">
    <property type="entry name" value="BTB_POZ DOMAIN-CONTAINING PROTEIN YLR108C"/>
    <property type="match status" value="1"/>
</dbReference>
<dbReference type="PANTHER" id="PTHR31758">
    <property type="entry name" value="BTB/POZ DOMAIN-CONTAINING PROTEIN YLR108C"/>
    <property type="match status" value="1"/>
</dbReference>
<name>A0A5N5QFZ0_9AGAM</name>
<dbReference type="Proteomes" id="UP000383932">
    <property type="component" value="Unassembled WGS sequence"/>
</dbReference>
<dbReference type="OrthoDB" id="2370221at2759"/>
<keyword evidence="2" id="KW-1185">Reference proteome</keyword>
<evidence type="ECO:0000313" key="1">
    <source>
        <dbReference type="EMBL" id="KAB5590655.1"/>
    </source>
</evidence>
<proteinExistence type="predicted"/>
<dbReference type="SUPFAM" id="SSF54695">
    <property type="entry name" value="POZ domain"/>
    <property type="match status" value="2"/>
</dbReference>
<accession>A0A5N5QFZ0</accession>
<evidence type="ECO:0000313" key="2">
    <source>
        <dbReference type="Proteomes" id="UP000383932"/>
    </source>
</evidence>
<dbReference type="InterPro" id="IPR011333">
    <property type="entry name" value="SKP1/BTB/POZ_sf"/>
</dbReference>
<sequence>MDTQSDTKYIITLRGTEFILSKSLIEFDSPNYFTARFLELGDYREAQTRRIELYRDPGLFRIIISYLCGYTVFPLNDEYNCPYISSGSTLLNLRADAVFYQLNGLVQACNAQIELNNVKNPATPRYLIIGGMNAVHDSVGWDDDLDSFPNKSSWAAHITEEKLTEEPLNTLKTPGSVCGIEGLRLIAYIQRFAADSIDDYDPRRYRVIEYTLLGLMTRTRPKLPMVVVSDSLDGMAGRLTNENVGIAVPAGVSGGSSCHLNITAQCRHQGWVNPELDPESEVEVDLCLKKAGASDLAACNPSLGSLYSMDVDTDAKYIVSLQGTEFVLTKSLIEFDSPNYFTACFLGDFQEARTRRIELHRDPDLFRIIIFYLCGYTVLPLNDKCAPPHMSPSTALLNLRADAAFYQLDGLIKACDTQIEMDKPKPPSSAWYLILFGEDATLVDNLTPAENMRTYYPKKSDWGLYLTEGRLTEDPLDNMKTPQSVSGMEGLREIAYMERFGANSIKDYDPRRYRLKGWKLRISYPPEHYGDIVQFELFVAFEDLEIPRL</sequence>
<dbReference type="EMBL" id="SSOP01000154">
    <property type="protein sequence ID" value="KAB5590655.1"/>
    <property type="molecule type" value="Genomic_DNA"/>
</dbReference>
<organism evidence="1 2">
    <name type="scientific">Ceratobasidium theobromae</name>
    <dbReference type="NCBI Taxonomy" id="1582974"/>
    <lineage>
        <taxon>Eukaryota</taxon>
        <taxon>Fungi</taxon>
        <taxon>Dikarya</taxon>
        <taxon>Basidiomycota</taxon>
        <taxon>Agaricomycotina</taxon>
        <taxon>Agaricomycetes</taxon>
        <taxon>Cantharellales</taxon>
        <taxon>Ceratobasidiaceae</taxon>
        <taxon>Ceratobasidium</taxon>
    </lineage>
</organism>
<dbReference type="Gene3D" id="3.30.710.10">
    <property type="entry name" value="Potassium Channel Kv1.1, Chain A"/>
    <property type="match status" value="2"/>
</dbReference>
<comment type="caution">
    <text evidence="1">The sequence shown here is derived from an EMBL/GenBank/DDBJ whole genome shotgun (WGS) entry which is preliminary data.</text>
</comment>
<gene>
    <name evidence="1" type="ORF">CTheo_5908</name>
</gene>
<reference evidence="1 2" key="1">
    <citation type="journal article" date="2019" name="Fungal Biol. Biotechnol.">
        <title>Draft genome sequence of fastidious pathogen Ceratobasidium theobromae, which causes vascular-streak dieback in Theobroma cacao.</title>
        <authorList>
            <person name="Ali S.S."/>
            <person name="Asman A."/>
            <person name="Shao J."/>
            <person name="Firmansyah A.P."/>
            <person name="Susilo A.W."/>
            <person name="Rosmana A."/>
            <person name="McMahon P."/>
            <person name="Junaid M."/>
            <person name="Guest D."/>
            <person name="Kheng T.Y."/>
            <person name="Meinhardt L.W."/>
            <person name="Bailey B.A."/>
        </authorList>
    </citation>
    <scope>NUCLEOTIDE SEQUENCE [LARGE SCALE GENOMIC DNA]</scope>
    <source>
        <strain evidence="1 2">CT2</strain>
    </source>
</reference>
<protein>
    <submittedName>
        <fullName evidence="1">BTB domain containing protein</fullName>
    </submittedName>
</protein>